<evidence type="ECO:0000313" key="5">
    <source>
        <dbReference type="Proteomes" id="UP001230156"/>
    </source>
</evidence>
<accession>A0ABU0YIZ7</accession>
<keyword evidence="2" id="KW-0472">Membrane</keyword>
<comment type="caution">
    <text evidence="4">The sequence shown here is derived from an EMBL/GenBank/DDBJ whole genome shotgun (WGS) entry which is preliminary data.</text>
</comment>
<keyword evidence="5" id="KW-1185">Reference proteome</keyword>
<dbReference type="Proteomes" id="UP001230156">
    <property type="component" value="Unassembled WGS sequence"/>
</dbReference>
<keyword evidence="2" id="KW-0812">Transmembrane</keyword>
<dbReference type="Gene3D" id="3.10.310.50">
    <property type="match status" value="1"/>
</dbReference>
<evidence type="ECO:0000313" key="4">
    <source>
        <dbReference type="EMBL" id="MDQ7247687.1"/>
    </source>
</evidence>
<keyword evidence="2" id="KW-1133">Transmembrane helix</keyword>
<organism evidence="4 5">
    <name type="scientific">Dongia sedimenti</name>
    <dbReference type="NCBI Taxonomy" id="3064282"/>
    <lineage>
        <taxon>Bacteria</taxon>
        <taxon>Pseudomonadati</taxon>
        <taxon>Pseudomonadota</taxon>
        <taxon>Alphaproteobacteria</taxon>
        <taxon>Rhodospirillales</taxon>
        <taxon>Dongiaceae</taxon>
        <taxon>Dongia</taxon>
    </lineage>
</organism>
<name>A0ABU0YIZ7_9PROT</name>
<feature type="compositionally biased region" description="Low complexity" evidence="1">
    <location>
        <begin position="251"/>
        <end position="261"/>
    </location>
</feature>
<feature type="transmembrane region" description="Helical" evidence="2">
    <location>
        <begin position="210"/>
        <end position="229"/>
    </location>
</feature>
<dbReference type="Pfam" id="PF04536">
    <property type="entry name" value="TPM_phosphatase"/>
    <property type="match status" value="1"/>
</dbReference>
<reference evidence="5" key="1">
    <citation type="submission" date="2023-08" db="EMBL/GenBank/DDBJ databases">
        <title>Rhodospirillaceae gen. nov., a novel taxon isolated from the Yangtze River Yuezi River estuary sludge.</title>
        <authorList>
            <person name="Ruan L."/>
        </authorList>
    </citation>
    <scope>NUCLEOTIDE SEQUENCE [LARGE SCALE GENOMIC DNA]</scope>
    <source>
        <strain evidence="5">R-7</strain>
    </source>
</reference>
<proteinExistence type="predicted"/>
<feature type="domain" description="TPM" evidence="3">
    <location>
        <begin position="38"/>
        <end position="161"/>
    </location>
</feature>
<dbReference type="InterPro" id="IPR007621">
    <property type="entry name" value="TPM_dom"/>
</dbReference>
<protein>
    <submittedName>
        <fullName evidence="4">TPM domain-containing protein</fullName>
    </submittedName>
</protein>
<dbReference type="PANTHER" id="PTHR30373">
    <property type="entry name" value="UPF0603 PROTEIN YGCG"/>
    <property type="match status" value="1"/>
</dbReference>
<evidence type="ECO:0000256" key="1">
    <source>
        <dbReference type="SAM" id="MobiDB-lite"/>
    </source>
</evidence>
<gene>
    <name evidence="4" type="ORF">Q8A70_08410</name>
</gene>
<evidence type="ECO:0000259" key="3">
    <source>
        <dbReference type="Pfam" id="PF04536"/>
    </source>
</evidence>
<dbReference type="PANTHER" id="PTHR30373:SF2">
    <property type="entry name" value="UPF0603 PROTEIN YGCG"/>
    <property type="match status" value="1"/>
</dbReference>
<dbReference type="RefSeq" id="WP_379955122.1">
    <property type="nucleotide sequence ID" value="NZ_JAUYVI010000003.1"/>
</dbReference>
<dbReference type="EMBL" id="JAUYVI010000003">
    <property type="protein sequence ID" value="MDQ7247687.1"/>
    <property type="molecule type" value="Genomic_DNA"/>
</dbReference>
<sequence>MRVRGIILGVVARLALLVTVLAGAPALGLSTPERNGWVTDQAGILDPDTAGAIATKLADLQRNTGDEVVVVTLSDLQGASIETWGNVLGESWNVGRSGGHETGVVLIVAPNDRKVRIAVGYGLGNRIPDSVAAAIIADHILPYFKQGDFARGVSAGVDSIAVQLNRGPSATTTTNRTDVERGAYPVGAPPPGFWTRLRHKLLPGVDADVFAFWAVVFIVVFFLMVLNVGNVGGRGRRRWNGYYYDDDDWSRSSSGSSSGRWFSGGGGGSSSGSGSSSGGSFGGGATGSW</sequence>
<evidence type="ECO:0000256" key="2">
    <source>
        <dbReference type="SAM" id="Phobius"/>
    </source>
</evidence>
<feature type="region of interest" description="Disordered" evidence="1">
    <location>
        <begin position="249"/>
        <end position="289"/>
    </location>
</feature>
<feature type="compositionally biased region" description="Gly residues" evidence="1">
    <location>
        <begin position="262"/>
        <end position="289"/>
    </location>
</feature>